<dbReference type="AlphaFoldDB" id="A0A9P1BUQ9"/>
<gene>
    <name evidence="2" type="ORF">C1SCF055_LOCUS7770</name>
</gene>
<evidence type="ECO:0000313" key="3">
    <source>
        <dbReference type="EMBL" id="CAL4767156.1"/>
    </source>
</evidence>
<proteinExistence type="predicted"/>
<dbReference type="OrthoDB" id="441565at2759"/>
<dbReference type="Proteomes" id="UP001152797">
    <property type="component" value="Unassembled WGS sequence"/>
</dbReference>
<comment type="caution">
    <text evidence="2">The sequence shown here is derived from an EMBL/GenBank/DDBJ whole genome shotgun (WGS) entry which is preliminary data.</text>
</comment>
<sequence>MQLDKLNSESNAANLHYMGIFLDDDTAMSVKTAGNVAGKLMSSWIPDLVRNKYSSSHASGLATFDELINTDKSVTTALKRSDDHSARAAPASGTSNDPGSGVQTRTLASPDFDGADVPNFDRVVVFDSTPLDEFNATKTLHCSSTLPGSTIVIAKVQNDGSWWLLNDGTDDVTLATNKELFGFNTGSFNEVPAGEAGSLIDQIPWLVQSDLDVICLCEQNGSALSKTLMTIADAVCNITRTQGATEACMLDHDMAPLTKTGENNEIQPLQFRYSISPKSKVNAFKPKPVDPAVDVRYSMLGGCFQAYNTLLRSRNVGTIWEVWHLIWVGHLI</sequence>
<feature type="compositionally biased region" description="Polar residues" evidence="1">
    <location>
        <begin position="92"/>
        <end position="107"/>
    </location>
</feature>
<evidence type="ECO:0000313" key="2">
    <source>
        <dbReference type="EMBL" id="CAI3979844.1"/>
    </source>
</evidence>
<evidence type="ECO:0000313" key="4">
    <source>
        <dbReference type="Proteomes" id="UP001152797"/>
    </source>
</evidence>
<organism evidence="2">
    <name type="scientific">Cladocopium goreaui</name>
    <dbReference type="NCBI Taxonomy" id="2562237"/>
    <lineage>
        <taxon>Eukaryota</taxon>
        <taxon>Sar</taxon>
        <taxon>Alveolata</taxon>
        <taxon>Dinophyceae</taxon>
        <taxon>Suessiales</taxon>
        <taxon>Symbiodiniaceae</taxon>
        <taxon>Cladocopium</taxon>
    </lineage>
</organism>
<evidence type="ECO:0000256" key="1">
    <source>
        <dbReference type="SAM" id="MobiDB-lite"/>
    </source>
</evidence>
<dbReference type="EMBL" id="CAMXCT010000516">
    <property type="protein sequence ID" value="CAI3979844.1"/>
    <property type="molecule type" value="Genomic_DNA"/>
</dbReference>
<protein>
    <submittedName>
        <fullName evidence="2">Uncharacterized protein</fullName>
    </submittedName>
</protein>
<name>A0A9P1BUQ9_9DINO</name>
<dbReference type="EMBL" id="CAMXCT030000516">
    <property type="protein sequence ID" value="CAL4767156.1"/>
    <property type="molecule type" value="Genomic_DNA"/>
</dbReference>
<reference evidence="2" key="1">
    <citation type="submission" date="2022-10" db="EMBL/GenBank/DDBJ databases">
        <authorList>
            <person name="Chen Y."/>
            <person name="Dougan E. K."/>
            <person name="Chan C."/>
            <person name="Rhodes N."/>
            <person name="Thang M."/>
        </authorList>
    </citation>
    <scope>NUCLEOTIDE SEQUENCE</scope>
</reference>
<keyword evidence="4" id="KW-1185">Reference proteome</keyword>
<feature type="region of interest" description="Disordered" evidence="1">
    <location>
        <begin position="78"/>
        <end position="112"/>
    </location>
</feature>
<reference evidence="3 4" key="2">
    <citation type="submission" date="2024-05" db="EMBL/GenBank/DDBJ databases">
        <authorList>
            <person name="Chen Y."/>
            <person name="Shah S."/>
            <person name="Dougan E. K."/>
            <person name="Thang M."/>
            <person name="Chan C."/>
        </authorList>
    </citation>
    <scope>NUCLEOTIDE SEQUENCE [LARGE SCALE GENOMIC DNA]</scope>
</reference>
<dbReference type="EMBL" id="CAMXCT020000516">
    <property type="protein sequence ID" value="CAL1133219.1"/>
    <property type="molecule type" value="Genomic_DNA"/>
</dbReference>
<accession>A0A9P1BUQ9</accession>